<dbReference type="Proteomes" id="UP000032689">
    <property type="component" value="Segment"/>
</dbReference>
<evidence type="ECO:0000313" key="2">
    <source>
        <dbReference type="Proteomes" id="UP000032689"/>
    </source>
</evidence>
<name>A0A0D3MWC4_9CAUD</name>
<proteinExistence type="predicted"/>
<accession>A0A0D3MWC4</accession>
<sequence>MEVNPINIQPVKEALPIESLTDIIHYLVDGKVLRLEQGDQGTILVRLNPGKHQMTEISRDIRKETTFYNRYWVPYNISINALITFNVYLDEEFNVTDNKFKVNDIVEYERFNLLNENSSKDVARITEVLTDNNNYFYKLTGEYDKVFKESELTLVKDIDKND</sequence>
<protein>
    <submittedName>
        <fullName evidence="1">Uncharacterized protein</fullName>
    </submittedName>
</protein>
<dbReference type="KEGG" id="vg:26640962"/>
<keyword evidence="2" id="KW-1185">Reference proteome</keyword>
<dbReference type="RefSeq" id="YP_009214545.1">
    <property type="nucleotide sequence ID" value="NC_028962.1"/>
</dbReference>
<dbReference type="OrthoDB" id="12513at10239"/>
<dbReference type="GeneID" id="26640962"/>
<evidence type="ECO:0000313" key="1">
    <source>
        <dbReference type="EMBL" id="AJA42265.1"/>
    </source>
</evidence>
<dbReference type="EMBL" id="KP027447">
    <property type="protein sequence ID" value="AJA42265.1"/>
    <property type="molecule type" value="Genomic_DNA"/>
</dbReference>
<organism evidence="1 2">
    <name type="scientific">Staphylococcus phage vB_SepM_ phiIPLA-C1C</name>
    <dbReference type="NCBI Taxonomy" id="1572704"/>
    <lineage>
        <taxon>Viruses</taxon>
        <taxon>Duplodnaviria</taxon>
        <taxon>Heunggongvirae</taxon>
        <taxon>Uroviricota</taxon>
        <taxon>Caudoviricetes</taxon>
        <taxon>Herelleviridae</taxon>
        <taxon>Twortvirinae</taxon>
        <taxon>Sepunavirus</taxon>
        <taxon>Sepunavirus IPLAC1C</taxon>
    </lineage>
</organism>
<reference evidence="1 2" key="1">
    <citation type="journal article" date="2015" name="Appl. Environ. Microbiol.">
        <title>Two Phages, phiIPLA-RODI and phiIPLA-C1C, Lyse Mono- and Dual-Species Staphylococcal Biofilms.</title>
        <authorList>
            <person name="Gutierrez D."/>
            <person name="Vandenheuvel D."/>
            <person name="Martinez B."/>
            <person name="Rodriguez A."/>
            <person name="Lavigne R."/>
            <person name="Garcia P."/>
        </authorList>
    </citation>
    <scope>NUCLEOTIDE SEQUENCE [LARGE SCALE GENOMIC DNA]</scope>
</reference>